<dbReference type="EMBL" id="CCXS01000001">
    <property type="protein sequence ID" value="CEG22130.1"/>
    <property type="molecule type" value="Genomic_DNA"/>
</dbReference>
<evidence type="ECO:0000313" key="7">
    <source>
        <dbReference type="EMBL" id="CEG22130.1"/>
    </source>
</evidence>
<dbReference type="SUPFAM" id="SSF53807">
    <property type="entry name" value="Helical backbone' metal receptor"/>
    <property type="match status" value="1"/>
</dbReference>
<feature type="domain" description="Fe/B12 periplasmic-binding" evidence="6">
    <location>
        <begin position="63"/>
        <end position="316"/>
    </location>
</feature>
<dbReference type="PROSITE" id="PS50983">
    <property type="entry name" value="FE_B12_PBP"/>
    <property type="match status" value="1"/>
</dbReference>
<dbReference type="Proteomes" id="UP000043699">
    <property type="component" value="Unassembled WGS sequence"/>
</dbReference>
<keyword evidence="2 5" id="KW-0732">Signal</keyword>
<sequence>MKKSYLLSGTLALAVFLGACQSEESTGADNPTDQTSTETEAAESYAVTDDLGNEIKFEEVPETVVSLIPSNTEILYALEEGDKLIGATDFDNYPAEAMEVERVSDSVKFNAERIIQLDPDIVLAYSTGGPTGLEVLEEADIPVFVIESAASFEDVYGDIEQIAQVMGVEEKGEELIASIQGEIKDVQDKLAEVEQKKKAYIEISPLPEIYTTGDKTFQQEILNHAQVENVFADLEGWPQLSEEEVVNRNPELIFTTVSYVENAVDEIKARDSWSEIAAVQNEQVFLLDSDITSRPGPRIGEAVKLVAETAYPDLLK</sequence>
<feature type="chain" id="PRO_5038441297" evidence="5">
    <location>
        <begin position="22"/>
        <end position="316"/>
    </location>
</feature>
<feature type="coiled-coil region" evidence="3">
    <location>
        <begin position="176"/>
        <end position="203"/>
    </location>
</feature>
<comment type="similarity">
    <text evidence="1">Belongs to the bacterial solute-binding protein 8 family.</text>
</comment>
<dbReference type="AlphaFoldDB" id="A0A098EJX7"/>
<dbReference type="Gene3D" id="3.40.50.1980">
    <property type="entry name" value="Nitrogenase molybdenum iron protein domain"/>
    <property type="match status" value="2"/>
</dbReference>
<dbReference type="GO" id="GO:0071281">
    <property type="term" value="P:cellular response to iron ion"/>
    <property type="evidence" value="ECO:0007669"/>
    <property type="project" value="TreeGrafter"/>
</dbReference>
<dbReference type="Pfam" id="PF01497">
    <property type="entry name" value="Peripla_BP_2"/>
    <property type="match status" value="1"/>
</dbReference>
<dbReference type="CDD" id="cd01143">
    <property type="entry name" value="YvrC"/>
    <property type="match status" value="1"/>
</dbReference>
<evidence type="ECO:0000259" key="6">
    <source>
        <dbReference type="PROSITE" id="PS50983"/>
    </source>
</evidence>
<keyword evidence="8" id="KW-1185">Reference proteome</keyword>
<dbReference type="PANTHER" id="PTHR30535:SF34">
    <property type="entry name" value="MOLYBDATE-BINDING PROTEIN MOLA"/>
    <property type="match status" value="1"/>
</dbReference>
<dbReference type="InterPro" id="IPR002491">
    <property type="entry name" value="ABC_transptr_periplasmic_BD"/>
</dbReference>
<proteinExistence type="inferred from homology"/>
<dbReference type="OrthoDB" id="9816357at2"/>
<evidence type="ECO:0000256" key="4">
    <source>
        <dbReference type="SAM" id="MobiDB-lite"/>
    </source>
</evidence>
<name>A0A098EJX7_9BACL</name>
<feature type="compositionally biased region" description="Polar residues" evidence="4">
    <location>
        <begin position="23"/>
        <end position="39"/>
    </location>
</feature>
<feature type="signal peptide" evidence="5">
    <location>
        <begin position="1"/>
        <end position="21"/>
    </location>
</feature>
<keyword evidence="3" id="KW-0175">Coiled coil</keyword>
<evidence type="ECO:0000256" key="5">
    <source>
        <dbReference type="SAM" id="SignalP"/>
    </source>
</evidence>
<dbReference type="STRING" id="1499687.BN1080_01051"/>
<accession>A0A098EJX7</accession>
<organism evidence="7 8">
    <name type="scientific">Planococcus massiliensis</name>
    <dbReference type="NCBI Taxonomy" id="1499687"/>
    <lineage>
        <taxon>Bacteria</taxon>
        <taxon>Bacillati</taxon>
        <taxon>Bacillota</taxon>
        <taxon>Bacilli</taxon>
        <taxon>Bacillales</taxon>
        <taxon>Caryophanaceae</taxon>
        <taxon>Planococcus</taxon>
    </lineage>
</organism>
<evidence type="ECO:0000256" key="3">
    <source>
        <dbReference type="SAM" id="Coils"/>
    </source>
</evidence>
<dbReference type="RefSeq" id="WP_052650857.1">
    <property type="nucleotide sequence ID" value="NZ_CCXS01000001.1"/>
</dbReference>
<dbReference type="NCBIfam" id="NF038402">
    <property type="entry name" value="TroA_like"/>
    <property type="match status" value="1"/>
</dbReference>
<dbReference type="InterPro" id="IPR050902">
    <property type="entry name" value="ABC_Transporter_SBP"/>
</dbReference>
<dbReference type="InterPro" id="IPR054828">
    <property type="entry name" value="Vit_B12_bind_prot"/>
</dbReference>
<dbReference type="PROSITE" id="PS51257">
    <property type="entry name" value="PROKAR_LIPOPROTEIN"/>
    <property type="match status" value="1"/>
</dbReference>
<feature type="region of interest" description="Disordered" evidence="4">
    <location>
        <begin position="23"/>
        <end position="43"/>
    </location>
</feature>
<dbReference type="PANTHER" id="PTHR30535">
    <property type="entry name" value="VITAMIN B12-BINDING PROTEIN"/>
    <property type="match status" value="1"/>
</dbReference>
<evidence type="ECO:0000256" key="2">
    <source>
        <dbReference type="ARBA" id="ARBA00022729"/>
    </source>
</evidence>
<gene>
    <name evidence="7" type="primary">btuF_2</name>
    <name evidence="7" type="ORF">BN1080_01051</name>
</gene>
<reference evidence="7 8" key="1">
    <citation type="submission" date="2014-09" db="EMBL/GenBank/DDBJ databases">
        <authorList>
            <person name="Urmite Genomes Urmite Genomes"/>
        </authorList>
    </citation>
    <scope>NUCLEOTIDE SEQUENCE [LARGE SCALE GENOMIC DNA]</scope>
    <source>
        <strain evidence="7 8">ES2</strain>
    </source>
</reference>
<evidence type="ECO:0000256" key="1">
    <source>
        <dbReference type="ARBA" id="ARBA00008814"/>
    </source>
</evidence>
<evidence type="ECO:0000313" key="8">
    <source>
        <dbReference type="Proteomes" id="UP000043699"/>
    </source>
</evidence>
<protein>
    <submittedName>
        <fullName evidence="7">Vitamin B12-binding protein</fullName>
    </submittedName>
</protein>